<keyword evidence="8 9" id="KW-0862">Zinc</keyword>
<evidence type="ECO:0000256" key="5">
    <source>
        <dbReference type="ARBA" id="ARBA00022679"/>
    </source>
</evidence>
<dbReference type="Proteomes" id="UP000054383">
    <property type="component" value="Unassembled WGS sequence"/>
</dbReference>
<dbReference type="Pfam" id="PF00432">
    <property type="entry name" value="Prenyltrans"/>
    <property type="match status" value="1"/>
</dbReference>
<dbReference type="InterPro" id="IPR001330">
    <property type="entry name" value="Prenyltrans"/>
</dbReference>
<dbReference type="InterPro" id="IPR008930">
    <property type="entry name" value="Terpenoid_cyclase/PrenylTrfase"/>
</dbReference>
<name>A0A0U1M9G3_TALIS</name>
<dbReference type="InterPro" id="IPR045089">
    <property type="entry name" value="PGGT1B-like"/>
</dbReference>
<comment type="subunit">
    <text evidence="9">Heterodimer of an alpha and a beta subunit.</text>
</comment>
<dbReference type="FunFam" id="1.50.10.20:FF:000014">
    <property type="entry name" value="Protein farnesyltransferase subunit beta"/>
    <property type="match status" value="1"/>
</dbReference>
<dbReference type="Gene3D" id="1.50.10.20">
    <property type="match status" value="1"/>
</dbReference>
<dbReference type="InterPro" id="IPR026872">
    <property type="entry name" value="FTB"/>
</dbReference>
<feature type="domain" description="Prenyltransferase alpha-alpha toroid" evidence="11">
    <location>
        <begin position="113"/>
        <end position="450"/>
    </location>
</feature>
<dbReference type="GO" id="GO:0008270">
    <property type="term" value="F:zinc ion binding"/>
    <property type="evidence" value="ECO:0007669"/>
    <property type="project" value="UniProtKB-UniRule"/>
</dbReference>
<evidence type="ECO:0000259" key="11">
    <source>
        <dbReference type="Pfam" id="PF00432"/>
    </source>
</evidence>
<dbReference type="STRING" id="28573.A0A0U1M9G3"/>
<dbReference type="GO" id="GO:0004660">
    <property type="term" value="F:protein farnesyltransferase activity"/>
    <property type="evidence" value="ECO:0007669"/>
    <property type="project" value="UniProtKB-UniRule"/>
</dbReference>
<dbReference type="AlphaFoldDB" id="A0A0U1M9G3"/>
<evidence type="ECO:0000256" key="8">
    <source>
        <dbReference type="ARBA" id="ARBA00022833"/>
    </source>
</evidence>
<evidence type="ECO:0000256" key="4">
    <source>
        <dbReference type="ARBA" id="ARBA00022602"/>
    </source>
</evidence>
<evidence type="ECO:0000256" key="3">
    <source>
        <dbReference type="ARBA" id="ARBA00015798"/>
    </source>
</evidence>
<keyword evidence="5 9" id="KW-0808">Transferase</keyword>
<dbReference type="OrthoDB" id="10261146at2759"/>
<keyword evidence="7" id="KW-0677">Repeat</keyword>
<evidence type="ECO:0000256" key="6">
    <source>
        <dbReference type="ARBA" id="ARBA00022723"/>
    </source>
</evidence>
<protein>
    <recommendedName>
        <fullName evidence="3 9">Protein farnesyltransferase subunit beta</fullName>
        <shortName evidence="9">FTase-beta</shortName>
        <ecNumber evidence="2 9">2.5.1.58</ecNumber>
    </recommendedName>
</protein>
<dbReference type="PANTHER" id="PTHR11774:SF6">
    <property type="entry name" value="PROTEIN FARNESYLTRANSFERASE SUBUNIT BETA"/>
    <property type="match status" value="1"/>
</dbReference>
<evidence type="ECO:0000256" key="2">
    <source>
        <dbReference type="ARBA" id="ARBA00012702"/>
    </source>
</evidence>
<evidence type="ECO:0000256" key="1">
    <source>
        <dbReference type="ARBA" id="ARBA00010497"/>
    </source>
</evidence>
<dbReference type="PANTHER" id="PTHR11774">
    <property type="entry name" value="GERANYLGERANYL TRANSFERASE TYPE BETA SUBUNIT"/>
    <property type="match status" value="1"/>
</dbReference>
<gene>
    <name evidence="12" type="ORF">PISL3812_09340</name>
</gene>
<evidence type="ECO:0000313" key="13">
    <source>
        <dbReference type="Proteomes" id="UP000054383"/>
    </source>
</evidence>
<comment type="cofactor">
    <cofactor evidence="9">
        <name>Zn(2+)</name>
        <dbReference type="ChEBI" id="CHEBI:29105"/>
    </cofactor>
    <text evidence="9">Binds 1 zinc ion per subunit.</text>
</comment>
<feature type="compositionally biased region" description="Polar residues" evidence="10">
    <location>
        <begin position="20"/>
        <end position="36"/>
    </location>
</feature>
<dbReference type="EMBL" id="CVMT01000012">
    <property type="protein sequence ID" value="CRG92283.1"/>
    <property type="molecule type" value="Genomic_DNA"/>
</dbReference>
<dbReference type="OMA" id="WCIYWIL"/>
<dbReference type="SUPFAM" id="SSF48239">
    <property type="entry name" value="Terpenoid cyclases/Protein prenyltransferases"/>
    <property type="match status" value="1"/>
</dbReference>
<evidence type="ECO:0000256" key="9">
    <source>
        <dbReference type="RuleBase" id="RU365056"/>
    </source>
</evidence>
<sequence>MPVVAASGRGRRRVRFPAGNSSNNRPQNTTAHNSNNSHRRLPPTSDQKQSMAVAGTQELCIPSIFRDLPPLRDLLTTQTSTVQDETVEKCLPFLRGTDGSLRGNLNELGLAHLLRDRHIEYLYDSLEDYPETFVGLDSSRPWMSYWALASLTLLGEDVSKYRHRVITTISPMQNDTGGFGGGHGQMSHLASSFPAVLCLALVAGQDAYKLVDRRAMWLWLGKLKQPDGGFQLVAGGEEDVRQTWRGAYCAIVIISLLDLPLDLPPETEARKYGLTTFISGLPEYLSRCQTYEGGLSGKPSAAEAHGAYAFCVLACLCILGKPDEMITRYMDVPLLLSWLSARQYAPEGGYSGRTNKLVDGCYSHWVGDCWPLIQAALRGATDSAPSVDSNLYSREGLARYILNCCQNKMGGLRDKPGKQPDSYHTCYTLTGLSGLQHQHYYTETKPSQSSDSNNSNNSGGVFSSAFCWRSVPAVDAGSAGRDVFDDGDRLASFHPLYTIPHKNAEALRRCINKGRQVEGSQSVTYPTADTPSSERFSTGAAATEIDNASLRLAKPKLDICA</sequence>
<dbReference type="CDD" id="cd02893">
    <property type="entry name" value="FTase"/>
    <property type="match status" value="1"/>
</dbReference>
<reference evidence="12 13" key="1">
    <citation type="submission" date="2015-04" db="EMBL/GenBank/DDBJ databases">
        <authorList>
            <person name="Syromyatnikov M.Y."/>
            <person name="Popov V.N."/>
        </authorList>
    </citation>
    <scope>NUCLEOTIDE SEQUENCE [LARGE SCALE GENOMIC DNA]</scope>
    <source>
        <strain evidence="12">WF-38-12</strain>
    </source>
</reference>
<evidence type="ECO:0000256" key="7">
    <source>
        <dbReference type="ARBA" id="ARBA00022737"/>
    </source>
</evidence>
<organism evidence="12 13">
    <name type="scientific">Talaromyces islandicus</name>
    <name type="common">Penicillium islandicum</name>
    <dbReference type="NCBI Taxonomy" id="28573"/>
    <lineage>
        <taxon>Eukaryota</taxon>
        <taxon>Fungi</taxon>
        <taxon>Dikarya</taxon>
        <taxon>Ascomycota</taxon>
        <taxon>Pezizomycotina</taxon>
        <taxon>Eurotiomycetes</taxon>
        <taxon>Eurotiomycetidae</taxon>
        <taxon>Eurotiales</taxon>
        <taxon>Trichocomaceae</taxon>
        <taxon>Talaromyces</taxon>
        <taxon>Talaromyces sect. Islandici</taxon>
    </lineage>
</organism>
<dbReference type="GO" id="GO:0005965">
    <property type="term" value="C:protein farnesyltransferase complex"/>
    <property type="evidence" value="ECO:0007669"/>
    <property type="project" value="UniProtKB-UniRule"/>
</dbReference>
<keyword evidence="13" id="KW-1185">Reference proteome</keyword>
<dbReference type="EC" id="2.5.1.58" evidence="2 9"/>
<comment type="catalytic activity">
    <reaction evidence="9">
        <text>L-cysteinyl-[protein] + (2E,6E)-farnesyl diphosphate = S-(2E,6E)-farnesyl-L-cysteinyl-[protein] + diphosphate</text>
        <dbReference type="Rhea" id="RHEA:13345"/>
        <dbReference type="Rhea" id="RHEA-COMP:10131"/>
        <dbReference type="Rhea" id="RHEA-COMP:11535"/>
        <dbReference type="ChEBI" id="CHEBI:29950"/>
        <dbReference type="ChEBI" id="CHEBI:33019"/>
        <dbReference type="ChEBI" id="CHEBI:86019"/>
        <dbReference type="ChEBI" id="CHEBI:175763"/>
    </reaction>
</comment>
<evidence type="ECO:0000313" key="12">
    <source>
        <dbReference type="EMBL" id="CRG92283.1"/>
    </source>
</evidence>
<evidence type="ECO:0000256" key="10">
    <source>
        <dbReference type="SAM" id="MobiDB-lite"/>
    </source>
</evidence>
<accession>A0A0U1M9G3</accession>
<comment type="function">
    <text evidence="9">Catalyzes the transfer of a farnesyl moiety from farnesyl diphosphate to a cysteine at the fourth position from the C-terminus of several proteins. The beta subunit is responsible for peptide-binding.</text>
</comment>
<keyword evidence="4 9" id="KW-0637">Prenyltransferase</keyword>
<feature type="region of interest" description="Disordered" evidence="10">
    <location>
        <begin position="1"/>
        <end position="53"/>
    </location>
</feature>
<proteinExistence type="inferred from homology"/>
<keyword evidence="6 9" id="KW-0479">Metal-binding</keyword>
<comment type="similarity">
    <text evidence="1 9">Belongs to the protein prenyltransferase subunit beta family.</text>
</comment>
<dbReference type="GO" id="GO:0097354">
    <property type="term" value="P:prenylation"/>
    <property type="evidence" value="ECO:0007669"/>
    <property type="project" value="UniProtKB-UniRule"/>
</dbReference>